<comment type="caution">
    <text evidence="1">The sequence shown here is derived from an EMBL/GenBank/DDBJ whole genome shotgun (WGS) entry which is preliminary data.</text>
</comment>
<accession>A0A644UMT8</accession>
<reference evidence="1" key="1">
    <citation type="submission" date="2019-08" db="EMBL/GenBank/DDBJ databases">
        <authorList>
            <person name="Kucharzyk K."/>
            <person name="Murdoch R.W."/>
            <person name="Higgins S."/>
            <person name="Loffler F."/>
        </authorList>
    </citation>
    <scope>NUCLEOTIDE SEQUENCE</scope>
</reference>
<dbReference type="EMBL" id="VSSQ01000135">
    <property type="protein sequence ID" value="MPL80231.1"/>
    <property type="molecule type" value="Genomic_DNA"/>
</dbReference>
<dbReference type="AlphaFoldDB" id="A0A644UMT8"/>
<sequence>MKKSTMVLVAALLASKYGYMSIASAADMSVKGTIPVIKLTASDEELHNELFKRYDFIKNNYQNKDEIMADNKLGATPSISMPNNLQYLKFYIALLEARYLNEKFKNEQTAEALEKLDASKAFLVKTMQEARLVE</sequence>
<protein>
    <submittedName>
        <fullName evidence="1">Uncharacterized protein</fullName>
    </submittedName>
</protein>
<name>A0A644UMT8_9ZZZZ</name>
<organism evidence="1">
    <name type="scientific">bioreactor metagenome</name>
    <dbReference type="NCBI Taxonomy" id="1076179"/>
    <lineage>
        <taxon>unclassified sequences</taxon>
        <taxon>metagenomes</taxon>
        <taxon>ecological metagenomes</taxon>
    </lineage>
</organism>
<proteinExistence type="predicted"/>
<evidence type="ECO:0000313" key="1">
    <source>
        <dbReference type="EMBL" id="MPL80231.1"/>
    </source>
</evidence>
<gene>
    <name evidence="1" type="ORF">SDC9_26127</name>
</gene>